<dbReference type="InterPro" id="IPR001881">
    <property type="entry name" value="EGF-like_Ca-bd_dom"/>
</dbReference>
<dbReference type="SUPFAM" id="SSF57196">
    <property type="entry name" value="EGF/Laminin"/>
    <property type="match status" value="11"/>
</dbReference>
<evidence type="ECO:0000256" key="3">
    <source>
        <dbReference type="ARBA" id="ARBA00022737"/>
    </source>
</evidence>
<reference evidence="11" key="1">
    <citation type="submission" date="2016-11" db="UniProtKB">
        <authorList>
            <consortium name="WormBaseParasite"/>
        </authorList>
    </citation>
    <scope>IDENTIFICATION</scope>
</reference>
<dbReference type="PROSITE" id="PS01186">
    <property type="entry name" value="EGF_2"/>
    <property type="match status" value="7"/>
</dbReference>
<feature type="disulfide bond" evidence="6">
    <location>
        <begin position="1046"/>
        <end position="1056"/>
    </location>
</feature>
<feature type="domain" description="EGF-like" evidence="9">
    <location>
        <begin position="265"/>
        <end position="304"/>
    </location>
</feature>
<dbReference type="Proteomes" id="UP000095280">
    <property type="component" value="Unplaced"/>
</dbReference>
<evidence type="ECO:0000256" key="2">
    <source>
        <dbReference type="ARBA" id="ARBA00022729"/>
    </source>
</evidence>
<feature type="disulfide bond" evidence="6">
    <location>
        <begin position="1205"/>
        <end position="1214"/>
    </location>
</feature>
<keyword evidence="8" id="KW-0472">Membrane</keyword>
<feature type="domain" description="EGF-like" evidence="9">
    <location>
        <begin position="1079"/>
        <end position="1116"/>
    </location>
</feature>
<dbReference type="GO" id="GO:0007219">
    <property type="term" value="P:Notch signaling pathway"/>
    <property type="evidence" value="ECO:0007669"/>
    <property type="project" value="TreeGrafter"/>
</dbReference>
<feature type="domain" description="EGF-like" evidence="9">
    <location>
        <begin position="973"/>
        <end position="1020"/>
    </location>
</feature>
<feature type="compositionally biased region" description="Polar residues" evidence="7">
    <location>
        <begin position="824"/>
        <end position="836"/>
    </location>
</feature>
<dbReference type="Gene3D" id="2.60.120.200">
    <property type="match status" value="1"/>
</dbReference>
<evidence type="ECO:0000256" key="4">
    <source>
        <dbReference type="ARBA" id="ARBA00023157"/>
    </source>
</evidence>
<dbReference type="PROSITE" id="PS01187">
    <property type="entry name" value="EGF_CA"/>
    <property type="match status" value="2"/>
</dbReference>
<dbReference type="Gene3D" id="2.10.25.10">
    <property type="entry name" value="Laminin"/>
    <property type="match status" value="15"/>
</dbReference>
<name>A0A1I8G109_9PLAT</name>
<dbReference type="Pfam" id="PF00008">
    <property type="entry name" value="EGF"/>
    <property type="match status" value="5"/>
</dbReference>
<evidence type="ECO:0000256" key="6">
    <source>
        <dbReference type="PROSITE-ProRule" id="PRU00076"/>
    </source>
</evidence>
<keyword evidence="1 6" id="KW-0245">EGF-like domain</keyword>
<keyword evidence="8" id="KW-1133">Transmembrane helix</keyword>
<evidence type="ECO:0000313" key="11">
    <source>
        <dbReference type="WBParaSite" id="maker-uti_cns_0000507-snap-gene-0.3-mRNA-1"/>
    </source>
</evidence>
<dbReference type="GO" id="GO:0005509">
    <property type="term" value="F:calcium ion binding"/>
    <property type="evidence" value="ECO:0007669"/>
    <property type="project" value="InterPro"/>
</dbReference>
<dbReference type="FunFam" id="2.10.25.10:FF:000321">
    <property type="entry name" value="Protein delta homolog 1"/>
    <property type="match status" value="2"/>
</dbReference>
<dbReference type="PROSITE" id="PS50026">
    <property type="entry name" value="EGF_3"/>
    <property type="match status" value="14"/>
</dbReference>
<feature type="disulfide bond" evidence="6">
    <location>
        <begin position="767"/>
        <end position="776"/>
    </location>
</feature>
<accession>A0A1I8G109</accession>
<feature type="disulfide bond" evidence="6">
    <location>
        <begin position="941"/>
        <end position="958"/>
    </location>
</feature>
<feature type="domain" description="EGF-like" evidence="9">
    <location>
        <begin position="738"/>
        <end position="777"/>
    </location>
</feature>
<feature type="disulfide bond" evidence="6">
    <location>
        <begin position="149"/>
        <end position="158"/>
    </location>
</feature>
<keyword evidence="3" id="KW-0677">Repeat</keyword>
<feature type="disulfide bond" evidence="6">
    <location>
        <begin position="1144"/>
        <end position="1153"/>
    </location>
</feature>
<dbReference type="AlphaFoldDB" id="A0A1I8G109"/>
<dbReference type="PRINTS" id="PR01983">
    <property type="entry name" value="NOTCH"/>
</dbReference>
<dbReference type="PANTHER" id="PTHR12916">
    <property type="entry name" value="CYTOCHROME C OXIDASE POLYPEPTIDE VIC-2"/>
    <property type="match status" value="1"/>
</dbReference>
<feature type="domain" description="EGF-like" evidence="9">
    <location>
        <begin position="306"/>
        <end position="352"/>
    </location>
</feature>
<feature type="transmembrane region" description="Helical" evidence="8">
    <location>
        <begin position="789"/>
        <end position="813"/>
    </location>
</feature>
<feature type="disulfide bond" evidence="6">
    <location>
        <begin position="991"/>
        <end position="1008"/>
    </location>
</feature>
<sequence length="1265" mass="133458">MAQCLQIVMVVKSLLFVYYFHCCWLLGSCQGLELQLTASRRAASSVDYCQSKPCQNGGLCSSGETTYTCYCQDTDYEGTNCNLWINDCQPNPCQNGGKCTDGLRSYTCDCSMTDFYGANCQNRIDNCMPNRCQNGAACIDGFRNYTCNCYDGFSGPDCSLDYEDCTPHLCKNEGRCLEISNQKYYGLAGYPPPFNGTFNYSMAAGYICWCPSGAYGTHCEINPNDCLDPATNRSVCVHASSCTDGLASFTCHCLPGYEGSNCSREIDECRSLPPPCPSRATCIDRLADFECANCPAGLGGRKCSVSLTGCDSNWCQNGATCQPILLQEFPTPLHDYRCVCSLERSFTGRNCSVQLPDFAFGLDGNASSASFLSLIPADSNFTANNSWTIELRLVTLSRGAFLLLLGDPSDSATTPRLLATIDHSGRLSAQLLHGNGSHIAALTSSDSVATGSFVSVKISVSISGRSLSLSVSSSVRSASLSSASPLPQLSGQLIIGGFSGLRAAPAPSLVDSSAGVSRSKRSAPSLPSGVASLLPDNITAFRGIVGSARLNGDRPLILGPVTSSLIDSLPEAVSASYSSVLTGVSTENACQTFLPCKNGAVCTNAFYNSYTPHSCNIWQLSDIAIKQPDCIIGDWSQRNSDCGYRLGPHSCAEGGFLTAGVSTNASDFRVLADTTPIPAGLILDSSATVTAGGPGFKGCLDNLRLNGYLVPLVNRSLPSGYSGFNWMAASSILTGCHGDVVCQKTPSNVCLNGGQCVALWNDFKCDCPAGFLGKECSVKDASPADFPTAIVVAVGAALVVVILIAIASSAVYLKKKLNCRPTSQSAASDSESNGSQPVPHADANVELRPSSGYLVADQRDSSAGANAGRALPPTPTDEGIDLSEDQSLEQLLLTLEIILMLNLASLVSSKSVSKDLQSAEFDKDANTLVRTRRAACSEGDCKNGGICWPGPVTSDTPCLCLEPYTGPYCTTHLINYCSSTSDSSTNSSSPCQNGGTCSNTDTSPWYHCSCAPGYTERARKLDFFVSFDISSFFNTGTNCEINIDDCASKPCANGLCSDLATDYNCSCFTGWEGRNCSINHNDCPTDACLNGGRCIDGNGTFTCDCSATDFNGPNCQSRIDGCASNPCSHNATCTDGLRDFSCSCFSGYSGKTCSDDIPDCSPNPCQFGGACLERSNQALYGNPTMPAPFNGSFSYALAAGFVCLCKNGTNGDTCEINPNDCLDPTTNRSVCAHASSCTDGLASFTCHCLPGYEGLTCSREIDVST</sequence>
<feature type="disulfide bond" evidence="6">
    <location>
        <begin position="1248"/>
        <end position="1257"/>
    </location>
</feature>
<evidence type="ECO:0000256" key="7">
    <source>
        <dbReference type="SAM" id="MobiDB-lite"/>
    </source>
</evidence>
<keyword evidence="8" id="KW-0812">Transmembrane</keyword>
<feature type="domain" description="EGF-like" evidence="9">
    <location>
        <begin position="1118"/>
        <end position="1154"/>
    </location>
</feature>
<feature type="domain" description="EGF-like" evidence="9">
    <location>
        <begin position="1042"/>
        <end position="1077"/>
    </location>
</feature>
<dbReference type="SMART" id="SM00179">
    <property type="entry name" value="EGF_CA"/>
    <property type="match status" value="11"/>
</dbReference>
<evidence type="ECO:0000313" key="10">
    <source>
        <dbReference type="Proteomes" id="UP000095280"/>
    </source>
</evidence>
<feature type="disulfide bond" evidence="6">
    <location>
        <begin position="294"/>
        <end position="303"/>
    </location>
</feature>
<dbReference type="InterPro" id="IPR000152">
    <property type="entry name" value="EGF-type_Asp/Asn_hydroxyl_site"/>
</dbReference>
<dbReference type="InterPro" id="IPR000742">
    <property type="entry name" value="EGF"/>
</dbReference>
<evidence type="ECO:0000256" key="8">
    <source>
        <dbReference type="SAM" id="Phobius"/>
    </source>
</evidence>
<dbReference type="SMART" id="SM00181">
    <property type="entry name" value="EGF"/>
    <property type="match status" value="15"/>
</dbReference>
<evidence type="ECO:0000256" key="5">
    <source>
        <dbReference type="ARBA" id="ARBA00023180"/>
    </source>
</evidence>
<evidence type="ECO:0000256" key="1">
    <source>
        <dbReference type="ARBA" id="ARBA00022536"/>
    </source>
</evidence>
<feature type="domain" description="EGF-like" evidence="9">
    <location>
        <begin position="932"/>
        <end position="970"/>
    </location>
</feature>
<feature type="domain" description="EGF-like" evidence="9">
    <location>
        <begin position="123"/>
        <end position="159"/>
    </location>
</feature>
<protein>
    <submittedName>
        <fullName evidence="11">Delta-like protein</fullName>
    </submittedName>
</protein>
<dbReference type="InterPro" id="IPR013032">
    <property type="entry name" value="EGF-like_CS"/>
</dbReference>
<feature type="domain" description="EGF-like" evidence="9">
    <location>
        <begin position="1156"/>
        <end position="1215"/>
    </location>
</feature>
<keyword evidence="4 6" id="KW-1015">Disulfide bond</keyword>
<dbReference type="Pfam" id="PF12661">
    <property type="entry name" value="hEGF"/>
    <property type="match status" value="3"/>
</dbReference>
<feature type="disulfide bond" evidence="6">
    <location>
        <begin position="253"/>
        <end position="262"/>
    </location>
</feature>
<feature type="domain" description="EGF-like" evidence="9">
    <location>
        <begin position="1217"/>
        <end position="1258"/>
    </location>
</feature>
<feature type="region of interest" description="Disordered" evidence="7">
    <location>
        <begin position="824"/>
        <end position="843"/>
    </location>
</feature>
<dbReference type="InterPro" id="IPR009030">
    <property type="entry name" value="Growth_fac_rcpt_cys_sf"/>
</dbReference>
<dbReference type="PRINTS" id="PR00010">
    <property type="entry name" value="EGFBLOOD"/>
</dbReference>
<dbReference type="FunFam" id="2.10.25.10:FF:000122">
    <property type="entry name" value="Protein crumbs homolog 2"/>
    <property type="match status" value="1"/>
</dbReference>
<dbReference type="InterPro" id="IPR018097">
    <property type="entry name" value="EGF_Ca-bd_CS"/>
</dbReference>
<dbReference type="PROSITE" id="PS00010">
    <property type="entry name" value="ASX_HYDROXYL"/>
    <property type="match status" value="7"/>
</dbReference>
<feature type="domain" description="EGF-like" evidence="9">
    <location>
        <begin position="45"/>
        <end position="82"/>
    </location>
</feature>
<evidence type="ECO:0000259" key="9">
    <source>
        <dbReference type="PROSITE" id="PS50026"/>
    </source>
</evidence>
<organism evidence="10 11">
    <name type="scientific">Macrostomum lignano</name>
    <dbReference type="NCBI Taxonomy" id="282301"/>
    <lineage>
        <taxon>Eukaryota</taxon>
        <taxon>Metazoa</taxon>
        <taxon>Spiralia</taxon>
        <taxon>Lophotrochozoa</taxon>
        <taxon>Platyhelminthes</taxon>
        <taxon>Rhabditophora</taxon>
        <taxon>Macrostomorpha</taxon>
        <taxon>Macrostomida</taxon>
        <taxon>Macrostomidae</taxon>
        <taxon>Macrostomum</taxon>
    </lineage>
</organism>
<dbReference type="PANTHER" id="PTHR12916:SF4">
    <property type="entry name" value="UNINFLATABLE, ISOFORM C"/>
    <property type="match status" value="1"/>
</dbReference>
<keyword evidence="10" id="KW-1185">Reference proteome</keyword>
<dbReference type="SUPFAM" id="SSF57184">
    <property type="entry name" value="Growth factor receptor domain"/>
    <property type="match status" value="1"/>
</dbReference>
<dbReference type="CDD" id="cd00054">
    <property type="entry name" value="EGF_CA"/>
    <property type="match status" value="9"/>
</dbReference>
<dbReference type="SUPFAM" id="SSF49899">
    <property type="entry name" value="Concanavalin A-like lectins/glucanases"/>
    <property type="match status" value="1"/>
</dbReference>
<feature type="domain" description="EGF-like" evidence="9">
    <location>
        <begin position="84"/>
        <end position="121"/>
    </location>
</feature>
<dbReference type="GO" id="GO:0005112">
    <property type="term" value="F:Notch binding"/>
    <property type="evidence" value="ECO:0007669"/>
    <property type="project" value="TreeGrafter"/>
</dbReference>
<feature type="disulfide bond" evidence="6">
    <location>
        <begin position="960"/>
        <end position="969"/>
    </location>
</feature>
<dbReference type="PROSITE" id="PS00022">
    <property type="entry name" value="EGF_1"/>
    <property type="match status" value="9"/>
</dbReference>
<feature type="domain" description="EGF-like" evidence="9">
    <location>
        <begin position="222"/>
        <end position="263"/>
    </location>
</feature>
<proteinExistence type="predicted"/>
<feature type="disulfide bond" evidence="6">
    <location>
        <begin position="1067"/>
        <end position="1076"/>
    </location>
</feature>
<keyword evidence="2" id="KW-0732">Signal</keyword>
<dbReference type="FunFam" id="2.10.25.10:FF:000208">
    <property type="entry name" value="Crumbs 2, cell polarity complex component"/>
    <property type="match status" value="2"/>
</dbReference>
<comment type="caution">
    <text evidence="6">Lacks conserved residue(s) required for the propagation of feature annotation.</text>
</comment>
<keyword evidence="5" id="KW-0325">Glycoprotein</keyword>
<dbReference type="WBParaSite" id="maker-uti_cns_0000507-snap-gene-0.3-mRNA-1">
    <property type="protein sequence ID" value="maker-uti_cns_0000507-snap-gene-0.3-mRNA-1"/>
    <property type="gene ID" value="maker-uti_cns_0000507-snap-gene-0.3"/>
</dbReference>
<dbReference type="InterPro" id="IPR013320">
    <property type="entry name" value="ConA-like_dom_sf"/>
</dbReference>